<keyword evidence="2" id="KW-0560">Oxidoreductase</keyword>
<dbReference type="InterPro" id="IPR002347">
    <property type="entry name" value="SDR_fam"/>
</dbReference>
<dbReference type="PRINTS" id="PR00080">
    <property type="entry name" value="SDRFAMILY"/>
</dbReference>
<dbReference type="InterPro" id="IPR036291">
    <property type="entry name" value="NAD(P)-bd_dom_sf"/>
</dbReference>
<dbReference type="InterPro" id="IPR020904">
    <property type="entry name" value="Sc_DH/Rdtase_CS"/>
</dbReference>
<evidence type="ECO:0000256" key="1">
    <source>
        <dbReference type="ARBA" id="ARBA00006484"/>
    </source>
</evidence>
<sequence length="251" mass="27259">MQRWVGRVALVTGASVGIGAKLSEDLVKAGMTVVGCARNIEKIQKASEDLKSSNGSLYAIKCDLTKEDEILAMFNEIKLKFGGVDVCINNAGLAHAETLLTGSTEKWRNMLEVNVIGLSVCTREAVQSMRDRNVDDGHIIHVNSMSGKRIITSPAGHFYSASKFAVTALTEGLRHELRDLKSHIRVSSISPGVVETEFAERMTNTDMAAKLYGSMKCLETADISAAIIYALSAPPHVQVHDILMRPTEQVS</sequence>
<evidence type="ECO:0000313" key="4">
    <source>
        <dbReference type="EMBL" id="CAH1796294.1"/>
    </source>
</evidence>
<dbReference type="PROSITE" id="PS00061">
    <property type="entry name" value="ADH_SHORT"/>
    <property type="match status" value="1"/>
</dbReference>
<accession>A0A8J1TWW9</accession>
<dbReference type="PANTHER" id="PTHR43115:SF4">
    <property type="entry name" value="DEHYDROGENASE_REDUCTASE SDR FAMILY MEMBER 11"/>
    <property type="match status" value="1"/>
</dbReference>
<dbReference type="Pfam" id="PF00106">
    <property type="entry name" value="adh_short"/>
    <property type="match status" value="1"/>
</dbReference>
<name>A0A8J1TWW9_OWEFU</name>
<protein>
    <submittedName>
        <fullName evidence="4">Uncharacterized protein</fullName>
    </submittedName>
</protein>
<keyword evidence="5" id="KW-1185">Reference proteome</keyword>
<evidence type="ECO:0000256" key="3">
    <source>
        <dbReference type="RuleBase" id="RU000363"/>
    </source>
</evidence>
<comment type="caution">
    <text evidence="4">The sequence shown here is derived from an EMBL/GenBank/DDBJ whole genome shotgun (WGS) entry which is preliminary data.</text>
</comment>
<organism evidence="4 5">
    <name type="scientific">Owenia fusiformis</name>
    <name type="common">Polychaete worm</name>
    <dbReference type="NCBI Taxonomy" id="6347"/>
    <lineage>
        <taxon>Eukaryota</taxon>
        <taxon>Metazoa</taxon>
        <taxon>Spiralia</taxon>
        <taxon>Lophotrochozoa</taxon>
        <taxon>Annelida</taxon>
        <taxon>Polychaeta</taxon>
        <taxon>Sedentaria</taxon>
        <taxon>Canalipalpata</taxon>
        <taxon>Sabellida</taxon>
        <taxon>Oweniida</taxon>
        <taxon>Oweniidae</taxon>
        <taxon>Owenia</taxon>
    </lineage>
</organism>
<dbReference type="PANTHER" id="PTHR43115">
    <property type="entry name" value="DEHYDROGENASE/REDUCTASE SDR FAMILY MEMBER 11"/>
    <property type="match status" value="1"/>
</dbReference>
<dbReference type="SUPFAM" id="SSF51735">
    <property type="entry name" value="NAD(P)-binding Rossmann-fold domains"/>
    <property type="match status" value="1"/>
</dbReference>
<dbReference type="FunFam" id="3.40.50.720:FF:000047">
    <property type="entry name" value="NADP-dependent L-serine/L-allo-threonine dehydrogenase"/>
    <property type="match status" value="1"/>
</dbReference>
<dbReference type="AlphaFoldDB" id="A0A8J1TWW9"/>
<dbReference type="OrthoDB" id="1933717at2759"/>
<dbReference type="PRINTS" id="PR00081">
    <property type="entry name" value="GDHRDH"/>
</dbReference>
<evidence type="ECO:0000256" key="2">
    <source>
        <dbReference type="ARBA" id="ARBA00023002"/>
    </source>
</evidence>
<proteinExistence type="inferred from homology"/>
<evidence type="ECO:0000313" key="5">
    <source>
        <dbReference type="Proteomes" id="UP000749559"/>
    </source>
</evidence>
<gene>
    <name evidence="4" type="ORF">OFUS_LOCUS20720</name>
</gene>
<comment type="similarity">
    <text evidence="1 3">Belongs to the short-chain dehydrogenases/reductases (SDR) family.</text>
</comment>
<dbReference type="GO" id="GO:0016616">
    <property type="term" value="F:oxidoreductase activity, acting on the CH-OH group of donors, NAD or NADP as acceptor"/>
    <property type="evidence" value="ECO:0007669"/>
    <property type="project" value="UniProtKB-ARBA"/>
</dbReference>
<dbReference type="Gene3D" id="3.40.50.720">
    <property type="entry name" value="NAD(P)-binding Rossmann-like Domain"/>
    <property type="match status" value="1"/>
</dbReference>
<dbReference type="EMBL" id="CAIIXF020000010">
    <property type="protein sequence ID" value="CAH1796294.1"/>
    <property type="molecule type" value="Genomic_DNA"/>
</dbReference>
<dbReference type="Proteomes" id="UP000749559">
    <property type="component" value="Unassembled WGS sequence"/>
</dbReference>
<reference evidence="4" key="1">
    <citation type="submission" date="2022-03" db="EMBL/GenBank/DDBJ databases">
        <authorList>
            <person name="Martin C."/>
        </authorList>
    </citation>
    <scope>NUCLEOTIDE SEQUENCE</scope>
</reference>